<dbReference type="EMBL" id="CP137573">
    <property type="protein sequence ID" value="WOX21755.1"/>
    <property type="molecule type" value="Genomic_DNA"/>
</dbReference>
<evidence type="ECO:0000256" key="2">
    <source>
        <dbReference type="ARBA" id="ARBA00011073"/>
    </source>
</evidence>
<proteinExistence type="inferred from homology"/>
<evidence type="ECO:0000256" key="1">
    <source>
        <dbReference type="ARBA" id="ARBA00004162"/>
    </source>
</evidence>
<feature type="active site" description="Charge relay system" evidence="10">
    <location>
        <position position="270"/>
    </location>
</feature>
<keyword evidence="5 13" id="KW-0812">Transmembrane</keyword>
<accession>A0ABZ0LR14</accession>
<dbReference type="PRINTS" id="PR00723">
    <property type="entry name" value="SUBTILISIN"/>
</dbReference>
<evidence type="ECO:0000256" key="10">
    <source>
        <dbReference type="PROSITE-ProRule" id="PRU01240"/>
    </source>
</evidence>
<dbReference type="InterPro" id="IPR050131">
    <property type="entry name" value="Peptidase_S8_subtilisin-like"/>
</dbReference>
<keyword evidence="4 10" id="KW-0645">Protease</keyword>
<evidence type="ECO:0000256" key="4">
    <source>
        <dbReference type="ARBA" id="ARBA00022670"/>
    </source>
</evidence>
<evidence type="ECO:0000256" key="11">
    <source>
        <dbReference type="RuleBase" id="RU003355"/>
    </source>
</evidence>
<dbReference type="GO" id="GO:0008233">
    <property type="term" value="F:peptidase activity"/>
    <property type="evidence" value="ECO:0007669"/>
    <property type="project" value="UniProtKB-KW"/>
</dbReference>
<keyword evidence="9 13" id="KW-0472">Membrane</keyword>
<dbReference type="SUPFAM" id="SSF52743">
    <property type="entry name" value="Subtilisin-like"/>
    <property type="match status" value="1"/>
</dbReference>
<feature type="region of interest" description="Disordered" evidence="12">
    <location>
        <begin position="326"/>
        <end position="354"/>
    </location>
</feature>
<reference evidence="15 16" key="1">
    <citation type="submission" date="2023-10" db="EMBL/GenBank/DDBJ databases">
        <title>The genome sequence of Streptomyces sp. HUAS YS2.</title>
        <authorList>
            <person name="Mo P."/>
        </authorList>
    </citation>
    <scope>NUCLEOTIDE SEQUENCE [LARGE SCALE GENOMIC DNA]</scope>
    <source>
        <strain evidence="15 16">HUAS YS2</strain>
    </source>
</reference>
<dbReference type="InterPro" id="IPR022398">
    <property type="entry name" value="Peptidase_S8_His-AS"/>
</dbReference>
<feature type="active site" description="Charge relay system" evidence="10">
    <location>
        <position position="75"/>
    </location>
</feature>
<dbReference type="InterPro" id="IPR036852">
    <property type="entry name" value="Peptidase_S8/S53_dom_sf"/>
</dbReference>
<keyword evidence="3" id="KW-1003">Cell membrane</keyword>
<evidence type="ECO:0000313" key="15">
    <source>
        <dbReference type="EMBL" id="WOX21755.1"/>
    </source>
</evidence>
<organism evidence="15 16">
    <name type="scientific">Streptomyces solicathayae</name>
    <dbReference type="NCBI Taxonomy" id="3081768"/>
    <lineage>
        <taxon>Bacteria</taxon>
        <taxon>Bacillati</taxon>
        <taxon>Actinomycetota</taxon>
        <taxon>Actinomycetes</taxon>
        <taxon>Kitasatosporales</taxon>
        <taxon>Streptomycetaceae</taxon>
        <taxon>Streptomyces</taxon>
    </lineage>
</organism>
<dbReference type="InterPro" id="IPR023827">
    <property type="entry name" value="Peptidase_S8_Asp-AS"/>
</dbReference>
<comment type="similarity">
    <text evidence="2 10 11">Belongs to the peptidase S8 family.</text>
</comment>
<evidence type="ECO:0000256" key="3">
    <source>
        <dbReference type="ARBA" id="ARBA00022475"/>
    </source>
</evidence>
<dbReference type="NCBIfam" id="TIGR03921">
    <property type="entry name" value="T7SS_mycosin"/>
    <property type="match status" value="1"/>
</dbReference>
<protein>
    <submittedName>
        <fullName evidence="15">Type VII secretion-associated serine protease mycosin</fullName>
    </submittedName>
</protein>
<feature type="domain" description="Peptidase S8/S53" evidence="14">
    <location>
        <begin position="66"/>
        <end position="317"/>
    </location>
</feature>
<dbReference type="PANTHER" id="PTHR43806">
    <property type="entry name" value="PEPTIDASE S8"/>
    <property type="match status" value="1"/>
</dbReference>
<dbReference type="Proteomes" id="UP001301731">
    <property type="component" value="Chromosome"/>
</dbReference>
<feature type="transmembrane region" description="Helical" evidence="13">
    <location>
        <begin position="360"/>
        <end position="382"/>
    </location>
</feature>
<comment type="subcellular location">
    <subcellularLocation>
        <location evidence="1">Cell membrane</location>
        <topology evidence="1">Single-pass membrane protein</topology>
    </subcellularLocation>
</comment>
<name>A0ABZ0LR14_9ACTN</name>
<dbReference type="PANTHER" id="PTHR43806:SF11">
    <property type="entry name" value="CEREVISIN-RELATED"/>
    <property type="match status" value="1"/>
</dbReference>
<dbReference type="PROSITE" id="PS00137">
    <property type="entry name" value="SUBTILASE_HIS"/>
    <property type="match status" value="1"/>
</dbReference>
<evidence type="ECO:0000256" key="5">
    <source>
        <dbReference type="ARBA" id="ARBA00022692"/>
    </source>
</evidence>
<feature type="active site" description="Charge relay system" evidence="10">
    <location>
        <position position="110"/>
    </location>
</feature>
<evidence type="ECO:0000256" key="9">
    <source>
        <dbReference type="ARBA" id="ARBA00023136"/>
    </source>
</evidence>
<keyword evidence="8 13" id="KW-1133">Transmembrane helix</keyword>
<keyword evidence="16" id="KW-1185">Reference proteome</keyword>
<dbReference type="InterPro" id="IPR023834">
    <property type="entry name" value="T7SS_pept_S8A_mycosin"/>
</dbReference>
<sequence length="395" mass="40538">MTMGGASREAAVTCLLTLLLTGHGTQNVPTTLAGNGECRFPGKQTEGTPWPLQRILLDELWQDTKGAGVRVAVIDSGVDDANPQLSDAVDAAAGRDFVGTTDGTVDEAGHGTKVAGIIAARPRAGTGFVGLAPEAVIIPIRQTDGRTSGATDAMAEAIDHAVAADARVVNISQDTSRPLTPDSPLGRAVARAIAADVVVVASAGNDGKDGRRKNTYPAAFPGVLAVAASDRNDERAPFSQSGGFVGVAAPGVDVVSTVPGGGQCVDSGTSFSAPYVTGIAALLRAKYPTWKASEVVDRIRRTAVRATDGRDDELGWGVADPVRALEGTEGEARRTAPGSARPDPAPLSASETRRDRDARVATYAVAAGGLLVALVAGTCTVLRDGRRLRCGGRMR</sequence>
<evidence type="ECO:0000313" key="16">
    <source>
        <dbReference type="Proteomes" id="UP001301731"/>
    </source>
</evidence>
<evidence type="ECO:0000256" key="13">
    <source>
        <dbReference type="SAM" id="Phobius"/>
    </source>
</evidence>
<evidence type="ECO:0000256" key="8">
    <source>
        <dbReference type="ARBA" id="ARBA00022989"/>
    </source>
</evidence>
<dbReference type="PROSITE" id="PS51892">
    <property type="entry name" value="SUBTILASE"/>
    <property type="match status" value="1"/>
</dbReference>
<dbReference type="PROSITE" id="PS00138">
    <property type="entry name" value="SUBTILASE_SER"/>
    <property type="match status" value="1"/>
</dbReference>
<keyword evidence="6 10" id="KW-0378">Hydrolase</keyword>
<dbReference type="Gene3D" id="3.40.50.200">
    <property type="entry name" value="Peptidase S8/S53 domain"/>
    <property type="match status" value="1"/>
</dbReference>
<keyword evidence="7 10" id="KW-0720">Serine protease</keyword>
<evidence type="ECO:0000256" key="7">
    <source>
        <dbReference type="ARBA" id="ARBA00022825"/>
    </source>
</evidence>
<evidence type="ECO:0000256" key="12">
    <source>
        <dbReference type="SAM" id="MobiDB-lite"/>
    </source>
</evidence>
<dbReference type="InterPro" id="IPR015500">
    <property type="entry name" value="Peptidase_S8_subtilisin-rel"/>
</dbReference>
<evidence type="ECO:0000259" key="14">
    <source>
        <dbReference type="Pfam" id="PF00082"/>
    </source>
</evidence>
<dbReference type="Pfam" id="PF00082">
    <property type="entry name" value="Peptidase_S8"/>
    <property type="match status" value="1"/>
</dbReference>
<dbReference type="InterPro" id="IPR023828">
    <property type="entry name" value="Peptidase_S8_Ser-AS"/>
</dbReference>
<dbReference type="PROSITE" id="PS00136">
    <property type="entry name" value="SUBTILASE_ASP"/>
    <property type="match status" value="1"/>
</dbReference>
<gene>
    <name evidence="15" type="primary">mycP</name>
    <name evidence="15" type="ORF">R2D22_10220</name>
</gene>
<evidence type="ECO:0000256" key="6">
    <source>
        <dbReference type="ARBA" id="ARBA00022801"/>
    </source>
</evidence>
<dbReference type="GO" id="GO:0006508">
    <property type="term" value="P:proteolysis"/>
    <property type="evidence" value="ECO:0007669"/>
    <property type="project" value="UniProtKB-KW"/>
</dbReference>
<dbReference type="InterPro" id="IPR000209">
    <property type="entry name" value="Peptidase_S8/S53_dom"/>
</dbReference>